<dbReference type="GO" id="GO:0000981">
    <property type="term" value="F:DNA-binding transcription factor activity, RNA polymerase II-specific"/>
    <property type="evidence" value="ECO:0007669"/>
    <property type="project" value="TreeGrafter"/>
</dbReference>
<dbReference type="InterPro" id="IPR001699">
    <property type="entry name" value="TF_T-box"/>
</dbReference>
<dbReference type="FunFam" id="2.60.40.820:FF:000001">
    <property type="entry name" value="T-box transcription factor TBX18"/>
    <property type="match status" value="1"/>
</dbReference>
<comment type="caution">
    <text evidence="9">The sequence shown here is derived from an EMBL/GenBank/DDBJ whole genome shotgun (WGS) entry which is preliminary data.</text>
</comment>
<evidence type="ECO:0000256" key="4">
    <source>
        <dbReference type="ARBA" id="ARBA00023163"/>
    </source>
</evidence>
<dbReference type="EMBL" id="JAAWVO010062514">
    <property type="protein sequence ID" value="MBN3322983.1"/>
    <property type="molecule type" value="Genomic_DNA"/>
</dbReference>
<evidence type="ECO:0000256" key="1">
    <source>
        <dbReference type="ARBA" id="ARBA00004123"/>
    </source>
</evidence>
<dbReference type="PROSITE" id="PS01264">
    <property type="entry name" value="TBOX_2"/>
    <property type="match status" value="1"/>
</dbReference>
<dbReference type="AlphaFoldDB" id="A0A8J7TH34"/>
<evidence type="ECO:0000256" key="5">
    <source>
        <dbReference type="ARBA" id="ARBA00023242"/>
    </source>
</evidence>
<keyword evidence="10" id="KW-1185">Reference proteome</keyword>
<dbReference type="PROSITE" id="PS50252">
    <property type="entry name" value="TBOX_3"/>
    <property type="match status" value="2"/>
</dbReference>
<evidence type="ECO:0000313" key="9">
    <source>
        <dbReference type="EMBL" id="MBN3322983.1"/>
    </source>
</evidence>
<keyword evidence="4" id="KW-0804">Transcription</keyword>
<accession>A0A8J7TH34</accession>
<dbReference type="InterPro" id="IPR036960">
    <property type="entry name" value="T-box_sf"/>
</dbReference>
<dbReference type="InterPro" id="IPR008967">
    <property type="entry name" value="p53-like_TF_DNA-bd_sf"/>
</dbReference>
<name>A0A8J7TH34_ATRSP</name>
<dbReference type="InterPro" id="IPR018186">
    <property type="entry name" value="TF_T-box_CS"/>
</dbReference>
<evidence type="ECO:0000313" key="10">
    <source>
        <dbReference type="Proteomes" id="UP000736164"/>
    </source>
</evidence>
<dbReference type="InterPro" id="IPR046360">
    <property type="entry name" value="T-box_DNA-bd"/>
</dbReference>
<keyword evidence="5 6" id="KW-0539">Nucleus</keyword>
<feature type="region of interest" description="Disordered" evidence="7">
    <location>
        <begin position="205"/>
        <end position="276"/>
    </location>
</feature>
<dbReference type="Pfam" id="PF00907">
    <property type="entry name" value="T-box"/>
    <property type="match status" value="2"/>
</dbReference>
<evidence type="ECO:0000256" key="7">
    <source>
        <dbReference type="SAM" id="MobiDB-lite"/>
    </source>
</evidence>
<keyword evidence="3 6" id="KW-0238">DNA-binding</keyword>
<dbReference type="PANTHER" id="PTHR11267">
    <property type="entry name" value="T-BOX PROTEIN-RELATED"/>
    <property type="match status" value="1"/>
</dbReference>
<dbReference type="SUPFAM" id="SSF49417">
    <property type="entry name" value="p53-like transcription factors"/>
    <property type="match status" value="2"/>
</dbReference>
<dbReference type="Gene3D" id="2.60.40.820">
    <property type="entry name" value="Transcription factor, T-box"/>
    <property type="match status" value="2"/>
</dbReference>
<evidence type="ECO:0000256" key="3">
    <source>
        <dbReference type="ARBA" id="ARBA00023125"/>
    </source>
</evidence>
<feature type="domain" description="T-box" evidence="8">
    <location>
        <begin position="118"/>
        <end position="144"/>
    </location>
</feature>
<evidence type="ECO:0000259" key="8">
    <source>
        <dbReference type="PROSITE" id="PS50252"/>
    </source>
</evidence>
<reference evidence="9" key="1">
    <citation type="journal article" date="2021" name="Cell">
        <title>Tracing the genetic footprints of vertebrate landing in non-teleost ray-finned fishes.</title>
        <authorList>
            <person name="Bi X."/>
            <person name="Wang K."/>
            <person name="Yang L."/>
            <person name="Pan H."/>
            <person name="Jiang H."/>
            <person name="Wei Q."/>
            <person name="Fang M."/>
            <person name="Yu H."/>
            <person name="Zhu C."/>
            <person name="Cai Y."/>
            <person name="He Y."/>
            <person name="Gan X."/>
            <person name="Zeng H."/>
            <person name="Yu D."/>
            <person name="Zhu Y."/>
            <person name="Jiang H."/>
            <person name="Qiu Q."/>
            <person name="Yang H."/>
            <person name="Zhang Y.E."/>
            <person name="Wang W."/>
            <person name="Zhu M."/>
            <person name="He S."/>
            <person name="Zhang G."/>
        </authorList>
    </citation>
    <scope>NUCLEOTIDE SEQUENCE</scope>
    <source>
        <strain evidence="9">Allg_001</strain>
    </source>
</reference>
<organism evidence="9 10">
    <name type="scientific">Atractosteus spatula</name>
    <name type="common">Alligator gar</name>
    <name type="synonym">Lepisosteus spatula</name>
    <dbReference type="NCBI Taxonomy" id="7917"/>
    <lineage>
        <taxon>Eukaryota</taxon>
        <taxon>Metazoa</taxon>
        <taxon>Chordata</taxon>
        <taxon>Craniata</taxon>
        <taxon>Vertebrata</taxon>
        <taxon>Euteleostomi</taxon>
        <taxon>Actinopterygii</taxon>
        <taxon>Neopterygii</taxon>
        <taxon>Holostei</taxon>
        <taxon>Semionotiformes</taxon>
        <taxon>Lepisosteidae</taxon>
        <taxon>Atractosteus</taxon>
    </lineage>
</organism>
<dbReference type="PANTHER" id="PTHR11267:SF116">
    <property type="entry name" value="T-BOX TRANSCRIPTION FACTOR TBX22"/>
    <property type="match status" value="1"/>
</dbReference>
<feature type="domain" description="T-box" evidence="8">
    <location>
        <begin position="306"/>
        <end position="475"/>
    </location>
</feature>
<dbReference type="GO" id="GO:0001708">
    <property type="term" value="P:cell fate specification"/>
    <property type="evidence" value="ECO:0007669"/>
    <property type="project" value="TreeGrafter"/>
</dbReference>
<evidence type="ECO:0000256" key="6">
    <source>
        <dbReference type="PROSITE-ProRule" id="PRU00201"/>
    </source>
</evidence>
<dbReference type="Proteomes" id="UP000736164">
    <property type="component" value="Unassembled WGS sequence"/>
</dbReference>
<evidence type="ECO:0000256" key="2">
    <source>
        <dbReference type="ARBA" id="ARBA00023015"/>
    </source>
</evidence>
<gene>
    <name evidence="9" type="primary">Tbx22</name>
    <name evidence="9" type="ORF">GTO95_0007361</name>
</gene>
<sequence length="679" mass="73857">MQGLSSRAHAFSVEALVGKTSCKRIKAEECKGERVAGGRADPGEQETTTTACTVIGEADELGYVFALGVFCRSRRACCPGVLGTISDAPKVELNTRKELDVKTAEAEKCGSGGARVELQGSDLWNRFHEIGTEMIITKAGRAFLQNAHRASSHTSPWINTNTHTSGRKGCLFQELLTNEGRPEASPACWGAVGYRIRGSASTLCSPKSSSEVGLPQSITLPSQPQEPDSSEASGGASEEKTGRPFLSGRTGAAGSAGVGLLFPTSQRPHVPGMRERRSWSRTCSLLGQDEAPGGGCGRGGVEIKRVRQKQGRMFPSVRVKVRNLDPFRQYYIAMDITPVDAKRYRYVYHSSQWMVAGNTDHSCITPRLYVHPDSPCSGETWMRQIISFDRVKLTNNEMDDKGHIILQSMHKYRPRVHVIEHDPRFDLSQIQSLPAQGVHTFSFPETEFTTVTAYQNQQITKLKIDRNPFAKGFRDPGRNRGVLDGILESYPWRGPLSLDFKPFVLDPQNGSCRSPSSCGALSSPSCSPPSFPLGLPCSDTCLHSMALPLCYKMAPPAGVASSRPYSVPGADRLQEPPGLRSLSDFPLLPSLRGRKEPDCRGQCFQVSPPGVSALRLQGLPPPALRHAPPPCGLYSYSLPVPPHLASVTRHLKLASGVSLTPPDSLLSQTPWHPAINHCL</sequence>
<feature type="non-terminal residue" evidence="9">
    <location>
        <position position="1"/>
    </location>
</feature>
<dbReference type="SMART" id="SM00425">
    <property type="entry name" value="TBOX"/>
    <property type="match status" value="1"/>
</dbReference>
<dbReference type="PRINTS" id="PR00937">
    <property type="entry name" value="TBOX"/>
</dbReference>
<dbReference type="GO" id="GO:0045893">
    <property type="term" value="P:positive regulation of DNA-templated transcription"/>
    <property type="evidence" value="ECO:0007669"/>
    <property type="project" value="InterPro"/>
</dbReference>
<dbReference type="GO" id="GO:0005634">
    <property type="term" value="C:nucleus"/>
    <property type="evidence" value="ECO:0007669"/>
    <property type="project" value="UniProtKB-SubCell"/>
</dbReference>
<dbReference type="GO" id="GO:0000978">
    <property type="term" value="F:RNA polymerase II cis-regulatory region sequence-specific DNA binding"/>
    <property type="evidence" value="ECO:0007669"/>
    <property type="project" value="InterPro"/>
</dbReference>
<protein>
    <submittedName>
        <fullName evidence="9">TBX22 factor</fullName>
    </submittedName>
</protein>
<keyword evidence="2" id="KW-0805">Transcription regulation</keyword>
<comment type="subcellular location">
    <subcellularLocation>
        <location evidence="1 6">Nucleus</location>
    </subcellularLocation>
</comment>
<feature type="compositionally biased region" description="Polar residues" evidence="7">
    <location>
        <begin position="205"/>
        <end position="227"/>
    </location>
</feature>
<dbReference type="GO" id="GO:0000785">
    <property type="term" value="C:chromatin"/>
    <property type="evidence" value="ECO:0007669"/>
    <property type="project" value="TreeGrafter"/>
</dbReference>
<comment type="caution">
    <text evidence="6">Lacks conserved residue(s) required for the propagation of feature annotation.</text>
</comment>
<feature type="non-terminal residue" evidence="9">
    <location>
        <position position="679"/>
    </location>
</feature>
<proteinExistence type="predicted"/>